<dbReference type="AlphaFoldDB" id="A0A428STK0"/>
<dbReference type="CDD" id="cd01821">
    <property type="entry name" value="Rhamnogalacturan_acetylesterase_like"/>
    <property type="match status" value="1"/>
</dbReference>
<feature type="signal peptide" evidence="11">
    <location>
        <begin position="1"/>
        <end position="17"/>
    </location>
</feature>
<dbReference type="STRING" id="1325735.A0A428STK0"/>
<dbReference type="EMBL" id="NKCK01000190">
    <property type="protein sequence ID" value="RSL93114.1"/>
    <property type="molecule type" value="Genomic_DNA"/>
</dbReference>
<keyword evidence="10" id="KW-0175">Coiled coil</keyword>
<dbReference type="GO" id="GO:0071555">
    <property type="term" value="P:cell wall organization"/>
    <property type="evidence" value="ECO:0007669"/>
    <property type="project" value="UniProtKB-KW"/>
</dbReference>
<proteinExistence type="inferred from homology"/>
<dbReference type="Pfam" id="PF13472">
    <property type="entry name" value="Lipase_GDSL_2"/>
    <property type="match status" value="1"/>
</dbReference>
<feature type="chain" id="PRO_5019555167" description="SGNH hydrolase-type esterase domain-containing protein" evidence="11">
    <location>
        <begin position="18"/>
        <end position="651"/>
    </location>
</feature>
<dbReference type="SUPFAM" id="SSF51126">
    <property type="entry name" value="Pectin lyase-like"/>
    <property type="match status" value="1"/>
</dbReference>
<dbReference type="Pfam" id="PF00295">
    <property type="entry name" value="Glyco_hydro_28"/>
    <property type="match status" value="1"/>
</dbReference>
<dbReference type="InterPro" id="IPR036514">
    <property type="entry name" value="SGNH_hydro_sf"/>
</dbReference>
<dbReference type="Proteomes" id="UP000287144">
    <property type="component" value="Unassembled WGS sequence"/>
</dbReference>
<gene>
    <name evidence="13" type="ORF">CEP52_013460</name>
</gene>
<evidence type="ECO:0000256" key="6">
    <source>
        <dbReference type="ARBA" id="ARBA00023180"/>
    </source>
</evidence>
<keyword evidence="8" id="KW-0961">Cell wall biogenesis/degradation</keyword>
<feature type="coiled-coil region" evidence="10">
    <location>
        <begin position="102"/>
        <end position="129"/>
    </location>
</feature>
<keyword evidence="5 9" id="KW-0378">Hydrolase</keyword>
<dbReference type="GO" id="GO:0005576">
    <property type="term" value="C:extracellular region"/>
    <property type="evidence" value="ECO:0007669"/>
    <property type="project" value="UniProtKB-SubCell"/>
</dbReference>
<protein>
    <recommendedName>
        <fullName evidence="12">SGNH hydrolase-type esterase domain-containing protein</fullName>
    </recommendedName>
</protein>
<dbReference type="GO" id="GO:0005975">
    <property type="term" value="P:carbohydrate metabolic process"/>
    <property type="evidence" value="ECO:0007669"/>
    <property type="project" value="InterPro"/>
</dbReference>
<evidence type="ECO:0000313" key="14">
    <source>
        <dbReference type="Proteomes" id="UP000287144"/>
    </source>
</evidence>
<evidence type="ECO:0000256" key="4">
    <source>
        <dbReference type="ARBA" id="ARBA00022729"/>
    </source>
</evidence>
<sequence>MKFASILLGSLLSLSQAAPSRDEKPPFFVLTGDSTVAVAGGWGDGFLSILRNGADGINRAKSGATTVSFRKDRWAAVLQDIEEHRDNYRPIVTIQFGHNDQKESANISLQEYKANLEKLATEVKEAGGTPILITSLTRRKFDGDHVRENLKEQREQTIAAAKAVHATWLDLNRASTDYINAIGETNGSYYNLKEGDNTHLNAAGEKVFGRMVADLLGRKRGHLRRYLTPNKALSEKIWAGEFATGNDITVLWSQLASAQDPLYGKVNPVRGLNLKYKYKRTCVIPALGNDEDDSAAIEKGFNRCRKDSLIVFENTTYTIGKALKFTNLDNVKIDIKGTLKWTKDTDYWLENSIPIGPGDDQNEYPPAAYQNQTTAFMLGGKHLYVEGHGYGTFDGNGQTWYNLVKGESNYPRRPHAIVITATDSYFHGLRWVQPQMWTVTIVSSKRVLLEDIFVQAKSSNGNPARNTDGANTMFSDYITFRGWEVENGDDCIALKANSTNILLENLTFIKGQGVAIGSIGQYVARIKTWTGEVNEWPPNGGGGGIGRAENINFQDVVFENLTNVPFIINQCYSNVGKVDCDTSKFEVGNVTYSNITGTTEASRVAGFQCSKGQNGCQGLVFTDIDVSNLDGEAITGVKCNNVLNPEGFKCS</sequence>
<dbReference type="SUPFAM" id="SSF52266">
    <property type="entry name" value="SGNH hydrolase"/>
    <property type="match status" value="1"/>
</dbReference>
<dbReference type="InterPro" id="IPR011050">
    <property type="entry name" value="Pectin_lyase_fold/virulence"/>
</dbReference>
<evidence type="ECO:0000256" key="8">
    <source>
        <dbReference type="ARBA" id="ARBA00023316"/>
    </source>
</evidence>
<evidence type="ECO:0000256" key="5">
    <source>
        <dbReference type="ARBA" id="ARBA00022801"/>
    </source>
</evidence>
<name>A0A428STK0_9HYPO</name>
<comment type="similarity">
    <text evidence="2 9">Belongs to the glycosyl hydrolase 28 family.</text>
</comment>
<dbReference type="PANTHER" id="PTHR31736:SF8">
    <property type="entry name" value="PUTATIVE (AFU_ORTHOLOGUE AFUA_7G06410)-RELATED"/>
    <property type="match status" value="1"/>
</dbReference>
<feature type="domain" description="SGNH hydrolase-type esterase" evidence="12">
    <location>
        <begin position="32"/>
        <end position="206"/>
    </location>
</feature>
<evidence type="ECO:0000256" key="1">
    <source>
        <dbReference type="ARBA" id="ARBA00004613"/>
    </source>
</evidence>
<dbReference type="GO" id="GO:0004650">
    <property type="term" value="F:polygalacturonase activity"/>
    <property type="evidence" value="ECO:0007669"/>
    <property type="project" value="InterPro"/>
</dbReference>
<dbReference type="InterPro" id="IPR013830">
    <property type="entry name" value="SGNH_hydro"/>
</dbReference>
<comment type="caution">
    <text evidence="13">The sequence shown here is derived from an EMBL/GenBank/DDBJ whole genome shotgun (WGS) entry which is preliminary data.</text>
</comment>
<evidence type="ECO:0000256" key="9">
    <source>
        <dbReference type="RuleBase" id="RU361169"/>
    </source>
</evidence>
<keyword evidence="3" id="KW-0964">Secreted</keyword>
<evidence type="ECO:0000256" key="11">
    <source>
        <dbReference type="SAM" id="SignalP"/>
    </source>
</evidence>
<evidence type="ECO:0000256" key="3">
    <source>
        <dbReference type="ARBA" id="ARBA00022525"/>
    </source>
</evidence>
<dbReference type="InterPro" id="IPR000743">
    <property type="entry name" value="Glyco_hydro_28"/>
</dbReference>
<keyword evidence="4 11" id="KW-0732">Signal</keyword>
<keyword evidence="6" id="KW-0325">Glycoprotein</keyword>
<evidence type="ECO:0000256" key="2">
    <source>
        <dbReference type="ARBA" id="ARBA00008834"/>
    </source>
</evidence>
<dbReference type="Gene3D" id="2.160.20.10">
    <property type="entry name" value="Single-stranded right-handed beta-helix, Pectin lyase-like"/>
    <property type="match status" value="1"/>
</dbReference>
<dbReference type="InterPro" id="IPR037459">
    <property type="entry name" value="RhgT-like"/>
</dbReference>
<evidence type="ECO:0000313" key="13">
    <source>
        <dbReference type="EMBL" id="RSL93114.1"/>
    </source>
</evidence>
<comment type="subcellular location">
    <subcellularLocation>
        <location evidence="1">Secreted</location>
    </subcellularLocation>
</comment>
<evidence type="ECO:0000259" key="12">
    <source>
        <dbReference type="Pfam" id="PF13472"/>
    </source>
</evidence>
<evidence type="ECO:0000256" key="7">
    <source>
        <dbReference type="ARBA" id="ARBA00023295"/>
    </source>
</evidence>
<keyword evidence="7 9" id="KW-0326">Glycosidase</keyword>
<accession>A0A428STK0</accession>
<dbReference type="Gene3D" id="3.40.50.1110">
    <property type="entry name" value="SGNH hydrolase"/>
    <property type="match status" value="1"/>
</dbReference>
<dbReference type="PANTHER" id="PTHR31736">
    <property type="match status" value="1"/>
</dbReference>
<reference evidence="13 14" key="1">
    <citation type="submission" date="2017-06" db="EMBL/GenBank/DDBJ databases">
        <title>Comparative genomic analysis of Ambrosia Fusariam Clade fungi.</title>
        <authorList>
            <person name="Stajich J.E."/>
            <person name="Carrillo J."/>
            <person name="Kijimoto T."/>
            <person name="Eskalen A."/>
            <person name="O'Donnell K."/>
            <person name="Kasson M."/>
        </authorList>
    </citation>
    <scope>NUCLEOTIDE SEQUENCE [LARGE SCALE GENOMIC DNA]</scope>
    <source>
        <strain evidence="13 14">NRRL62579</strain>
    </source>
</reference>
<dbReference type="InterPro" id="IPR012334">
    <property type="entry name" value="Pectin_lyas_fold"/>
</dbReference>
<evidence type="ECO:0000256" key="10">
    <source>
        <dbReference type="SAM" id="Coils"/>
    </source>
</evidence>
<organism evidence="13 14">
    <name type="scientific">Fusarium oligoseptatum</name>
    <dbReference type="NCBI Taxonomy" id="2604345"/>
    <lineage>
        <taxon>Eukaryota</taxon>
        <taxon>Fungi</taxon>
        <taxon>Dikarya</taxon>
        <taxon>Ascomycota</taxon>
        <taxon>Pezizomycotina</taxon>
        <taxon>Sordariomycetes</taxon>
        <taxon>Hypocreomycetidae</taxon>
        <taxon>Hypocreales</taxon>
        <taxon>Nectriaceae</taxon>
        <taxon>Fusarium</taxon>
        <taxon>Fusarium solani species complex</taxon>
    </lineage>
</organism>
<keyword evidence="14" id="KW-1185">Reference proteome</keyword>